<comment type="caution">
    <text evidence="1">The sequence shown here is derived from an EMBL/GenBank/DDBJ whole genome shotgun (WGS) entry which is preliminary data.</text>
</comment>
<dbReference type="Pfam" id="PF14539">
    <property type="entry name" value="DUF4442"/>
    <property type="match status" value="1"/>
</dbReference>
<dbReference type="AlphaFoldDB" id="A0A917MBY1"/>
<dbReference type="SUPFAM" id="SSF54637">
    <property type="entry name" value="Thioesterase/thiol ester dehydrase-isomerase"/>
    <property type="match status" value="1"/>
</dbReference>
<keyword evidence="2" id="KW-1185">Reference proteome</keyword>
<accession>A0A917MBY1</accession>
<sequence>MQLSENVLKWVMRLYPPFFFQRIWVRRFEKGFTAVEVKINRSLLNRNYNASIFGGTIFAAADPFYALMFDQILQRKGFNTVVWLKSAAIQYIKPGRTALFFHISLNDQEIQEVETALIEHGRFVKTYPMTIVNTNGETCAIMQNEVYIKDVRHQRAKQATNTL</sequence>
<dbReference type="InterPro" id="IPR027961">
    <property type="entry name" value="DUF4442"/>
</dbReference>
<proteinExistence type="predicted"/>
<dbReference type="Gene3D" id="3.10.129.10">
    <property type="entry name" value="Hotdog Thioesterase"/>
    <property type="match status" value="1"/>
</dbReference>
<reference evidence="1" key="2">
    <citation type="submission" date="2020-09" db="EMBL/GenBank/DDBJ databases">
        <authorList>
            <person name="Sun Q."/>
            <person name="Zhou Y."/>
        </authorList>
    </citation>
    <scope>NUCLEOTIDE SEQUENCE</scope>
    <source>
        <strain evidence="1">CGMCC 1.12195</strain>
    </source>
</reference>
<dbReference type="EMBL" id="BMER01000003">
    <property type="protein sequence ID" value="GGG93279.1"/>
    <property type="molecule type" value="Genomic_DNA"/>
</dbReference>
<dbReference type="RefSeq" id="WP_188506905.1">
    <property type="nucleotide sequence ID" value="NZ_BMER01000003.1"/>
</dbReference>
<evidence type="ECO:0000313" key="1">
    <source>
        <dbReference type="EMBL" id="GGG93279.1"/>
    </source>
</evidence>
<gene>
    <name evidence="1" type="ORF">GCM10007415_30180</name>
</gene>
<dbReference type="InterPro" id="IPR029069">
    <property type="entry name" value="HotDog_dom_sf"/>
</dbReference>
<dbReference type="Proteomes" id="UP000660862">
    <property type="component" value="Unassembled WGS sequence"/>
</dbReference>
<protein>
    <submittedName>
        <fullName evidence="1">DUF4442 domain-containing protein</fullName>
    </submittedName>
</protein>
<evidence type="ECO:0000313" key="2">
    <source>
        <dbReference type="Proteomes" id="UP000660862"/>
    </source>
</evidence>
<organism evidence="1 2">
    <name type="scientific">Parapedobacter pyrenivorans</name>
    <dbReference type="NCBI Taxonomy" id="1305674"/>
    <lineage>
        <taxon>Bacteria</taxon>
        <taxon>Pseudomonadati</taxon>
        <taxon>Bacteroidota</taxon>
        <taxon>Sphingobacteriia</taxon>
        <taxon>Sphingobacteriales</taxon>
        <taxon>Sphingobacteriaceae</taxon>
        <taxon>Parapedobacter</taxon>
    </lineage>
</organism>
<name>A0A917MBY1_9SPHI</name>
<reference evidence="1" key="1">
    <citation type="journal article" date="2014" name="Int. J. Syst. Evol. Microbiol.">
        <title>Complete genome sequence of Corynebacterium casei LMG S-19264T (=DSM 44701T), isolated from a smear-ripened cheese.</title>
        <authorList>
            <consortium name="US DOE Joint Genome Institute (JGI-PGF)"/>
            <person name="Walter F."/>
            <person name="Albersmeier A."/>
            <person name="Kalinowski J."/>
            <person name="Ruckert C."/>
        </authorList>
    </citation>
    <scope>NUCLEOTIDE SEQUENCE</scope>
    <source>
        <strain evidence="1">CGMCC 1.12195</strain>
    </source>
</reference>